<dbReference type="Proteomes" id="UP001517247">
    <property type="component" value="Unassembled WGS sequence"/>
</dbReference>
<feature type="compositionally biased region" description="Polar residues" evidence="1">
    <location>
        <begin position="1"/>
        <end position="13"/>
    </location>
</feature>
<evidence type="ECO:0000256" key="1">
    <source>
        <dbReference type="SAM" id="MobiDB-lite"/>
    </source>
</evidence>
<comment type="caution">
    <text evidence="2">The sequence shown here is derived from an EMBL/GenBank/DDBJ whole genome shotgun (WGS) entry which is preliminary data.</text>
</comment>
<name>A0ABW9JBK8_9SPHI</name>
<proteinExistence type="predicted"/>
<evidence type="ECO:0000313" key="2">
    <source>
        <dbReference type="EMBL" id="MFN0257257.1"/>
    </source>
</evidence>
<sequence length="45" mass="5120">MKTPVKNKSTKATQHPKSKVKTETPLAEKDEVKQAEDNQRKKAKN</sequence>
<dbReference type="RefSeq" id="WP_170311378.1">
    <property type="nucleotide sequence ID" value="NZ_SSHJ02000008.1"/>
</dbReference>
<protein>
    <submittedName>
        <fullName evidence="2">Uncharacterized protein</fullName>
    </submittedName>
</protein>
<organism evidence="2 3">
    <name type="scientific">Pedobacter ureilyticus</name>
    <dbReference type="NCBI Taxonomy" id="1393051"/>
    <lineage>
        <taxon>Bacteria</taxon>
        <taxon>Pseudomonadati</taxon>
        <taxon>Bacteroidota</taxon>
        <taxon>Sphingobacteriia</taxon>
        <taxon>Sphingobacteriales</taxon>
        <taxon>Sphingobacteriaceae</taxon>
        <taxon>Pedobacter</taxon>
    </lineage>
</organism>
<dbReference type="EMBL" id="SSHJ02000008">
    <property type="protein sequence ID" value="MFN0257257.1"/>
    <property type="molecule type" value="Genomic_DNA"/>
</dbReference>
<reference evidence="2 3" key="1">
    <citation type="submission" date="2024-12" db="EMBL/GenBank/DDBJ databases">
        <authorList>
            <person name="Hu S."/>
        </authorList>
    </citation>
    <scope>NUCLEOTIDE SEQUENCE [LARGE SCALE GENOMIC DNA]</scope>
    <source>
        <strain evidence="2 3">THG-T11</strain>
    </source>
</reference>
<feature type="compositionally biased region" description="Basic and acidic residues" evidence="1">
    <location>
        <begin position="20"/>
        <end position="45"/>
    </location>
</feature>
<evidence type="ECO:0000313" key="3">
    <source>
        <dbReference type="Proteomes" id="UP001517247"/>
    </source>
</evidence>
<accession>A0ABW9JBK8</accession>
<gene>
    <name evidence="2" type="ORF">E6A44_016820</name>
</gene>
<feature type="region of interest" description="Disordered" evidence="1">
    <location>
        <begin position="1"/>
        <end position="45"/>
    </location>
</feature>
<keyword evidence="3" id="KW-1185">Reference proteome</keyword>